<dbReference type="PATRIC" id="fig|1315283.4.peg.3476"/>
<proteinExistence type="inferred from homology"/>
<organism evidence="9">
    <name type="scientific">Pseudoalteromonas translucida KMM 520</name>
    <dbReference type="NCBI Taxonomy" id="1315283"/>
    <lineage>
        <taxon>Bacteria</taxon>
        <taxon>Pseudomonadati</taxon>
        <taxon>Pseudomonadota</taxon>
        <taxon>Gammaproteobacteria</taxon>
        <taxon>Alteromonadales</taxon>
        <taxon>Pseudoalteromonadaceae</taxon>
        <taxon>Pseudoalteromonas</taxon>
    </lineage>
</organism>
<feature type="binding site" evidence="5">
    <location>
        <position position="84"/>
    </location>
    <ligand>
        <name>FAD</name>
        <dbReference type="ChEBI" id="CHEBI:57692"/>
    </ligand>
</feature>
<evidence type="ECO:0000313" key="10">
    <source>
        <dbReference type="Proteomes" id="UP000065261"/>
    </source>
</evidence>
<comment type="similarity">
    <text evidence="2 6">Belongs to the GMC oxidoreductase family.</text>
</comment>
<comment type="cofactor">
    <cofactor evidence="1 5">
        <name>FAD</name>
        <dbReference type="ChEBI" id="CHEBI:57692"/>
    </cofactor>
</comment>
<dbReference type="Pfam" id="PF05199">
    <property type="entry name" value="GMC_oxred_C"/>
    <property type="match status" value="1"/>
</dbReference>
<evidence type="ECO:0000256" key="3">
    <source>
        <dbReference type="ARBA" id="ARBA00022630"/>
    </source>
</evidence>
<dbReference type="PROSITE" id="PS00624">
    <property type="entry name" value="GMC_OXRED_2"/>
    <property type="match status" value="1"/>
</dbReference>
<dbReference type="Gene3D" id="3.50.50.60">
    <property type="entry name" value="FAD/NAD(P)-binding domain"/>
    <property type="match status" value="1"/>
</dbReference>
<dbReference type="GO" id="GO:0050660">
    <property type="term" value="F:flavin adenine dinucleotide binding"/>
    <property type="evidence" value="ECO:0007669"/>
    <property type="project" value="InterPro"/>
</dbReference>
<gene>
    <name evidence="9" type="primary">betA</name>
    <name evidence="9" type="ORF">PTRA_b0400</name>
</gene>
<feature type="binding site" evidence="5">
    <location>
        <position position="220"/>
    </location>
    <ligand>
        <name>FAD</name>
        <dbReference type="ChEBI" id="CHEBI:57692"/>
    </ligand>
</feature>
<dbReference type="PIRSF" id="PIRSF000137">
    <property type="entry name" value="Alcohol_oxidase"/>
    <property type="match status" value="1"/>
</dbReference>
<sequence>MNTTFDYIVVGAGSAGCVIASRLSENANVSVCLIEAGSSDKSAFVQMPAGVAASVPYGINSWHYNTVAQKELNNRCGFMPRGKVLGGSSSINAMVYIRGNKYDYDQWAANGNSGWDYDSLLPYFIKAENNKTFTNSDLHGTQGPLHVQELNEPSPVNQCFLNACVEQGVSLNNDINAIEQQGARLSQVTQHNGERCSAAKAYLTPHLKRANLTVLTNSHVNKVIINNNMAQGVQIELNKQVINLYANNEVILSAGAINSPQLLMLSGVGPRSHLHAHNIKVIVPLEGVGANLHDHLTVVPLYRAKTSKGTFGLSIPGAARVLKGCIDWFSKRQGCLTTNFAESHAFIKLFDDSPAPDVQLEFVLGLVDDHSRKLHTGHGYSIHSSIMRPKSRGAVTLADCDPRSAPLIDPNYLSHPDDLNVMLQGLKKTLQIMQSSAFDAIRGDMVYPLDINNDEQLIAFIRQTADTEYHPVGTCKMGNDPLAVVDNELRVYAIQGLRVVDASIMPSIITGNTNAAVIAIAEKAADLIKQANS</sequence>
<name>A0A0U2WIK4_9GAMM</name>
<dbReference type="Gene3D" id="3.30.560.10">
    <property type="entry name" value="Glucose Oxidase, domain 3"/>
    <property type="match status" value="1"/>
</dbReference>
<dbReference type="InterPro" id="IPR007867">
    <property type="entry name" value="GMC_OxRtase_C"/>
</dbReference>
<evidence type="ECO:0000256" key="1">
    <source>
        <dbReference type="ARBA" id="ARBA00001974"/>
    </source>
</evidence>
<feature type="domain" description="Glucose-methanol-choline oxidoreductase N-terminal" evidence="8">
    <location>
        <begin position="255"/>
        <end position="269"/>
    </location>
</feature>
<evidence type="ECO:0000256" key="5">
    <source>
        <dbReference type="PIRSR" id="PIRSR000137-2"/>
    </source>
</evidence>
<dbReference type="Pfam" id="PF00732">
    <property type="entry name" value="GMC_oxred_N"/>
    <property type="match status" value="1"/>
</dbReference>
<dbReference type="RefSeq" id="WP_058374893.1">
    <property type="nucleotide sequence ID" value="NZ_CP011035.1"/>
</dbReference>
<evidence type="ECO:0000256" key="6">
    <source>
        <dbReference type="RuleBase" id="RU003968"/>
    </source>
</evidence>
<keyword evidence="3 6" id="KW-0285">Flavoprotein</keyword>
<dbReference type="AlphaFoldDB" id="A0A0U2WIK4"/>
<dbReference type="InterPro" id="IPR012132">
    <property type="entry name" value="GMC_OxRdtase"/>
</dbReference>
<evidence type="ECO:0000313" key="9">
    <source>
        <dbReference type="EMBL" id="ALS34887.1"/>
    </source>
</evidence>
<dbReference type="SUPFAM" id="SSF51905">
    <property type="entry name" value="FAD/NAD(P)-binding domain"/>
    <property type="match status" value="1"/>
</dbReference>
<evidence type="ECO:0000256" key="2">
    <source>
        <dbReference type="ARBA" id="ARBA00010790"/>
    </source>
</evidence>
<feature type="domain" description="Glucose-methanol-choline oxidoreductase N-terminal" evidence="7">
    <location>
        <begin position="82"/>
        <end position="105"/>
    </location>
</feature>
<dbReference type="InterPro" id="IPR000172">
    <property type="entry name" value="GMC_OxRdtase_N"/>
</dbReference>
<dbReference type="Proteomes" id="UP000065261">
    <property type="component" value="Chromosome II"/>
</dbReference>
<keyword evidence="4 5" id="KW-0274">FAD</keyword>
<evidence type="ECO:0000259" key="8">
    <source>
        <dbReference type="PROSITE" id="PS00624"/>
    </source>
</evidence>
<dbReference type="EMBL" id="CP011035">
    <property type="protein sequence ID" value="ALS34887.1"/>
    <property type="molecule type" value="Genomic_DNA"/>
</dbReference>
<dbReference type="GO" id="GO:0016614">
    <property type="term" value="F:oxidoreductase activity, acting on CH-OH group of donors"/>
    <property type="evidence" value="ECO:0007669"/>
    <property type="project" value="InterPro"/>
</dbReference>
<accession>A0A0U2WIK4</accession>
<reference evidence="9 10" key="1">
    <citation type="submission" date="2015-03" db="EMBL/GenBank/DDBJ databases">
        <authorList>
            <person name="Murphy D."/>
        </authorList>
    </citation>
    <scope>NUCLEOTIDE SEQUENCE [LARGE SCALE GENOMIC DNA]</scope>
    <source>
        <strain evidence="9 10">KMM 520</strain>
    </source>
</reference>
<dbReference type="InterPro" id="IPR036188">
    <property type="entry name" value="FAD/NAD-bd_sf"/>
</dbReference>
<dbReference type="KEGG" id="ptn:PTRA_b0400"/>
<dbReference type="PROSITE" id="PS00623">
    <property type="entry name" value="GMC_OXRED_1"/>
    <property type="match status" value="1"/>
</dbReference>
<dbReference type="PANTHER" id="PTHR11552">
    <property type="entry name" value="GLUCOSE-METHANOL-CHOLINE GMC OXIDOREDUCTASE"/>
    <property type="match status" value="1"/>
</dbReference>
<evidence type="ECO:0000259" key="7">
    <source>
        <dbReference type="PROSITE" id="PS00623"/>
    </source>
</evidence>
<feature type="binding site" evidence="5">
    <location>
        <begin position="92"/>
        <end position="95"/>
    </location>
    <ligand>
        <name>FAD</name>
        <dbReference type="ChEBI" id="CHEBI:57692"/>
    </ligand>
</feature>
<evidence type="ECO:0000256" key="4">
    <source>
        <dbReference type="ARBA" id="ARBA00022827"/>
    </source>
</evidence>
<dbReference type="SUPFAM" id="SSF54373">
    <property type="entry name" value="FAD-linked reductases, C-terminal domain"/>
    <property type="match status" value="1"/>
</dbReference>
<protein>
    <submittedName>
        <fullName evidence="9">Choline dehydrogenase</fullName>
    </submittedName>
</protein>
<dbReference type="OrthoDB" id="9785276at2"/>
<dbReference type="PANTHER" id="PTHR11552:SF147">
    <property type="entry name" value="CHOLINE DEHYDROGENASE, MITOCHONDRIAL"/>
    <property type="match status" value="1"/>
</dbReference>